<dbReference type="InterPro" id="IPR018490">
    <property type="entry name" value="cNMP-bd_dom_sf"/>
</dbReference>
<proteinExistence type="predicted"/>
<dbReference type="Gene3D" id="2.60.120.10">
    <property type="entry name" value="Jelly Rolls"/>
    <property type="match status" value="1"/>
</dbReference>
<dbReference type="RefSeq" id="WP_336436499.1">
    <property type="nucleotide sequence ID" value="NZ_JBAWKS010000002.1"/>
</dbReference>
<evidence type="ECO:0000313" key="1">
    <source>
        <dbReference type="EMBL" id="MEI4551536.1"/>
    </source>
</evidence>
<keyword evidence="2" id="KW-1185">Reference proteome</keyword>
<dbReference type="InterPro" id="IPR014710">
    <property type="entry name" value="RmlC-like_jellyroll"/>
</dbReference>
<dbReference type="SUPFAM" id="SSF51206">
    <property type="entry name" value="cAMP-binding domain-like"/>
    <property type="match status" value="1"/>
</dbReference>
<organism evidence="1 2">
    <name type="scientific">Pseudoalteromonas spongiae</name>
    <dbReference type="NCBI Taxonomy" id="298657"/>
    <lineage>
        <taxon>Bacteria</taxon>
        <taxon>Pseudomonadati</taxon>
        <taxon>Pseudomonadota</taxon>
        <taxon>Gammaproteobacteria</taxon>
        <taxon>Alteromonadales</taxon>
        <taxon>Pseudoalteromonadaceae</taxon>
        <taxon>Pseudoalteromonas</taxon>
    </lineage>
</organism>
<dbReference type="EMBL" id="JBAWKS010000002">
    <property type="protein sequence ID" value="MEI4551536.1"/>
    <property type="molecule type" value="Genomic_DNA"/>
</dbReference>
<comment type="caution">
    <text evidence="1">The sequence shown here is derived from an EMBL/GenBank/DDBJ whole genome shotgun (WGS) entry which is preliminary data.</text>
</comment>
<name>A0ABU8EX30_9GAMM</name>
<gene>
    <name evidence="1" type="ORF">WAE96_17810</name>
</gene>
<reference evidence="1 2" key="1">
    <citation type="submission" date="2023-12" db="EMBL/GenBank/DDBJ databases">
        <title>Friends and Foes: Symbiotic and Algicidal bacterial influence on Karenia brevis blooms.</title>
        <authorList>
            <person name="Fei C."/>
            <person name="Mohamed A.R."/>
            <person name="Booker A."/>
            <person name="Arshad M."/>
            <person name="Klass S."/>
            <person name="Ahn S."/>
            <person name="Gilbert P.M."/>
            <person name="Heil C.A."/>
            <person name="Martinez J.M."/>
            <person name="Amin S.A."/>
        </authorList>
    </citation>
    <scope>NUCLEOTIDE SEQUENCE [LARGE SCALE GENOMIC DNA]</scope>
    <source>
        <strain evidence="1 2">CE15</strain>
    </source>
</reference>
<evidence type="ECO:0000313" key="2">
    <source>
        <dbReference type="Proteomes" id="UP001382455"/>
    </source>
</evidence>
<dbReference type="Proteomes" id="UP001382455">
    <property type="component" value="Unassembled WGS sequence"/>
</dbReference>
<accession>A0ABU8EX30</accession>
<sequence>MNTPKILELGDSYHQLASLFEKKLAGQFDIKTYAKGEVLLQQGETQQVGFLILSGVLGALHASADGGQKCKEFYFKDEFALLYGNWLTHSPALYQLKVIRKANLIKVPLTLLESTDWQPIKQQLITQQLLFKEAKEAFLLLNTPEQRYQYLLDNKPHWLETLSLNEVAMYLGVSAISLSRIRRRLNLITVNLS</sequence>
<protein>
    <submittedName>
        <fullName evidence="1">Crp/Fnr family transcriptional regulator</fullName>
    </submittedName>
</protein>